<keyword evidence="12 14" id="KW-0456">Lyase</keyword>
<evidence type="ECO:0000256" key="2">
    <source>
        <dbReference type="ARBA" id="ARBA00004479"/>
    </source>
</evidence>
<evidence type="ECO:0000256" key="4">
    <source>
        <dbReference type="ARBA" id="ARBA00022692"/>
    </source>
</evidence>
<dbReference type="InterPro" id="IPR050401">
    <property type="entry name" value="Cyclic_nucleotide_synthase"/>
</dbReference>
<evidence type="ECO:0000256" key="18">
    <source>
        <dbReference type="SAM" id="SignalP"/>
    </source>
</evidence>
<sequence length="1178" mass="133422">MLLKVIMVFLFSLPSDSFSSIMAEFNNTDLKYSTFPLDNCTSMIKPDSQTCKALQGTGRDSCKICNITGCTIHVAVLFPDSEKYILNLNRTSTAIRNAYHSAKKNLVPNINFEIRTYDDGCKPEIGLSQVIDANEWCPHVIFGHTCDYTLASVARVAKLLGDTGAPLLSPSGFTFDFTSNKKVILEDEFYHLINVGPAGYASYAEFVHMLSDKYNWKKFAFMYEKQDYYEIGGESACYLVSATVVNELSADYQSGDLRVFNVSYESFLREKVGVNYGVVLTCANHTNIRDIAISAAKVGMVDRREYLFINFALYNNAPDPSRPWFDETDTDENNRLAKEGFNIFLTFYPYKEILFDDVKNQSFRGSYYLDSVYNSMLMYMQTIKNMGGDESPSQIRGCDIVQNMMGKTYQGFDGEDITFNCNAQRVSDYAAVIQDENGISKIIGLFSSKNRTITYWDPGAFVFPPDVPECGFDLSKCPTYDKVNILLISLISVIVLGVFILAAVMYRHYKLKAEIYAQAWKVNYDDIAFLSKDRRSSIHSLLPGKEIDEMSLVGDSQLFAQIGYYNSIRVAIRKLPDIKINLSHKHLFELKVMKDLSNDNLVKFYGACINGPNNCLLIEYCPRGSLQDILENPQYNLDWAFRMSLIMDVARGMSYLHNSHIRTHGALKSSNCLVDSRFVLKISDFGLHFLRGNDKSEDSDENSYQYWKRFLWTAPELLRLSNPLPEGSQKGDVYSFAIIMAEIIMREGVFYIKGSLLEPKEIVELVRKGPKANNSVPLRPTISSESVNEQVDEITSLIDKCWSEDPHERPDFGTLKTKLRQLSRKENDMNLLDNLLTRMEQYANNLESLVQDRTKDYLEEKRKCEEVLYQLLPKSVAQQLIMGESVTAEAFDSVTIYFSDIVGFTALSAESTPLEVVDLLNDLYGLFDSRVEHYEVYKVETIGDAYMVVSGLPQRNGLKHAYEISRLALDLLGAIKQFRIRHRPDMPLLLRIGLHSGPVVAGVVGHKMPRYCLFGDTVNTASRMEANGEPLKIHISAATMKILEKVGRFEIQRRGEVEMKGKGKVVTYWLNGEKKNNVFRGDDVLSPQHVAVNPRPSTPRPRSITDLDLPPAVIDLRRGLDEYDFISETPGPKKINHIKGTEQDQLVPQQTPKLLKPRADESEVPLLSITQPPFDNNS</sequence>
<feature type="domain" description="Guanylate cyclase" evidence="20">
    <location>
        <begin position="895"/>
        <end position="1025"/>
    </location>
</feature>
<feature type="domain" description="Protein kinase" evidence="19">
    <location>
        <begin position="547"/>
        <end position="832"/>
    </location>
</feature>
<dbReference type="Pfam" id="PF00211">
    <property type="entry name" value="Guanylate_cyc"/>
    <property type="match status" value="1"/>
</dbReference>
<dbReference type="SMART" id="SM00044">
    <property type="entry name" value="CYCc"/>
    <property type="match status" value="1"/>
</dbReference>
<gene>
    <name evidence="21" type="ORF">CEUTPL_LOCUS559</name>
</gene>
<dbReference type="InterPro" id="IPR000719">
    <property type="entry name" value="Prot_kinase_dom"/>
</dbReference>
<dbReference type="GO" id="GO:0004672">
    <property type="term" value="F:protein kinase activity"/>
    <property type="evidence" value="ECO:0007669"/>
    <property type="project" value="InterPro"/>
</dbReference>
<dbReference type="Gene3D" id="1.10.510.10">
    <property type="entry name" value="Transferase(Phosphotransferase) domain 1"/>
    <property type="match status" value="1"/>
</dbReference>
<dbReference type="InterPro" id="IPR029787">
    <property type="entry name" value="Nucleotide_cyclase"/>
</dbReference>
<accession>A0A9N9QIB5</accession>
<evidence type="ECO:0000256" key="16">
    <source>
        <dbReference type="SAM" id="MobiDB-lite"/>
    </source>
</evidence>
<keyword evidence="22" id="KW-1185">Reference proteome</keyword>
<dbReference type="SUPFAM" id="SSF55073">
    <property type="entry name" value="Nucleotide cyclase"/>
    <property type="match status" value="1"/>
</dbReference>
<feature type="transmembrane region" description="Helical" evidence="17">
    <location>
        <begin position="485"/>
        <end position="506"/>
    </location>
</feature>
<protein>
    <recommendedName>
        <fullName evidence="3 15">Guanylate cyclase</fullName>
        <ecNumber evidence="3 15">4.6.1.2</ecNumber>
    </recommendedName>
</protein>
<evidence type="ECO:0000256" key="9">
    <source>
        <dbReference type="ARBA" id="ARBA00023136"/>
    </source>
</evidence>
<dbReference type="InterPro" id="IPR028082">
    <property type="entry name" value="Peripla_BP_I"/>
</dbReference>
<evidence type="ECO:0000256" key="10">
    <source>
        <dbReference type="ARBA" id="ARBA00023170"/>
    </source>
</evidence>
<dbReference type="InterPro" id="IPR018297">
    <property type="entry name" value="A/G_cyclase_CS"/>
</dbReference>
<evidence type="ECO:0000256" key="13">
    <source>
        <dbReference type="ARBA" id="ARBA00023293"/>
    </source>
</evidence>
<feature type="chain" id="PRO_5040144359" description="Guanylate cyclase" evidence="18">
    <location>
        <begin position="18"/>
        <end position="1178"/>
    </location>
</feature>
<dbReference type="PROSITE" id="PS50125">
    <property type="entry name" value="GUANYLATE_CYCLASE_2"/>
    <property type="match status" value="1"/>
</dbReference>
<keyword evidence="4 17" id="KW-0812">Transmembrane</keyword>
<evidence type="ECO:0000256" key="6">
    <source>
        <dbReference type="ARBA" id="ARBA00022741"/>
    </source>
</evidence>
<evidence type="ECO:0000256" key="14">
    <source>
        <dbReference type="RuleBase" id="RU000405"/>
    </source>
</evidence>
<dbReference type="GO" id="GO:0004016">
    <property type="term" value="F:adenylate cyclase activity"/>
    <property type="evidence" value="ECO:0007669"/>
    <property type="project" value="TreeGrafter"/>
</dbReference>
<keyword evidence="8" id="KW-0342">GTP-binding</keyword>
<dbReference type="PANTHER" id="PTHR11920">
    <property type="entry name" value="GUANYLYL CYCLASE"/>
    <property type="match status" value="1"/>
</dbReference>
<reference evidence="21" key="1">
    <citation type="submission" date="2022-01" db="EMBL/GenBank/DDBJ databases">
        <authorList>
            <person name="King R."/>
        </authorList>
    </citation>
    <scope>NUCLEOTIDE SEQUENCE</scope>
</reference>
<feature type="compositionally biased region" description="Polar residues" evidence="16">
    <location>
        <begin position="1143"/>
        <end position="1152"/>
    </location>
</feature>
<evidence type="ECO:0000256" key="11">
    <source>
        <dbReference type="ARBA" id="ARBA00023180"/>
    </source>
</evidence>
<comment type="subcellular location">
    <subcellularLocation>
        <location evidence="2">Membrane</location>
        <topology evidence="2">Single-pass type I membrane protein</topology>
    </subcellularLocation>
</comment>
<evidence type="ECO:0000256" key="7">
    <source>
        <dbReference type="ARBA" id="ARBA00022989"/>
    </source>
</evidence>
<evidence type="ECO:0000256" key="1">
    <source>
        <dbReference type="ARBA" id="ARBA00001436"/>
    </source>
</evidence>
<dbReference type="InterPro" id="IPR001828">
    <property type="entry name" value="ANF_lig-bd_rcpt"/>
</dbReference>
<proteinExistence type="inferred from homology"/>
<evidence type="ECO:0000256" key="3">
    <source>
        <dbReference type="ARBA" id="ARBA00012202"/>
    </source>
</evidence>
<dbReference type="EC" id="4.6.1.2" evidence="3 15"/>
<dbReference type="Pfam" id="PF01094">
    <property type="entry name" value="ANF_receptor"/>
    <property type="match status" value="1"/>
</dbReference>
<dbReference type="GO" id="GO:0035556">
    <property type="term" value="P:intracellular signal transduction"/>
    <property type="evidence" value="ECO:0007669"/>
    <property type="project" value="InterPro"/>
</dbReference>
<keyword evidence="6" id="KW-0547">Nucleotide-binding</keyword>
<dbReference type="Gene3D" id="3.40.50.2300">
    <property type="match status" value="1"/>
</dbReference>
<dbReference type="OrthoDB" id="1890790at2759"/>
<dbReference type="InterPro" id="IPR001245">
    <property type="entry name" value="Ser-Thr/Tyr_kinase_cat_dom"/>
</dbReference>
<feature type="signal peptide" evidence="18">
    <location>
        <begin position="1"/>
        <end position="17"/>
    </location>
</feature>
<evidence type="ECO:0000256" key="12">
    <source>
        <dbReference type="ARBA" id="ARBA00023239"/>
    </source>
</evidence>
<dbReference type="PROSITE" id="PS00452">
    <property type="entry name" value="GUANYLATE_CYCLASE_1"/>
    <property type="match status" value="1"/>
</dbReference>
<dbReference type="EMBL" id="OU892277">
    <property type="protein sequence ID" value="CAG9759818.1"/>
    <property type="molecule type" value="Genomic_DNA"/>
</dbReference>
<feature type="region of interest" description="Disordered" evidence="16">
    <location>
        <begin position="1128"/>
        <end position="1178"/>
    </location>
</feature>
<dbReference type="GO" id="GO:0005886">
    <property type="term" value="C:plasma membrane"/>
    <property type="evidence" value="ECO:0007669"/>
    <property type="project" value="TreeGrafter"/>
</dbReference>
<dbReference type="InterPro" id="IPR001054">
    <property type="entry name" value="A/G_cyclase"/>
</dbReference>
<dbReference type="Gene3D" id="3.30.70.1230">
    <property type="entry name" value="Nucleotide cyclase"/>
    <property type="match status" value="1"/>
</dbReference>
<feature type="compositionally biased region" description="Polar residues" evidence="16">
    <location>
        <begin position="1168"/>
        <end position="1178"/>
    </location>
</feature>
<dbReference type="GO" id="GO:0005524">
    <property type="term" value="F:ATP binding"/>
    <property type="evidence" value="ECO:0007669"/>
    <property type="project" value="InterPro"/>
</dbReference>
<dbReference type="PROSITE" id="PS50011">
    <property type="entry name" value="PROTEIN_KINASE_DOM"/>
    <property type="match status" value="1"/>
</dbReference>
<evidence type="ECO:0000313" key="22">
    <source>
        <dbReference type="Proteomes" id="UP001152799"/>
    </source>
</evidence>
<dbReference type="FunFam" id="1.10.510.10:FF:000420">
    <property type="entry name" value="Guanylate cyclase"/>
    <property type="match status" value="1"/>
</dbReference>
<dbReference type="Pfam" id="PF07714">
    <property type="entry name" value="PK_Tyr_Ser-Thr"/>
    <property type="match status" value="1"/>
</dbReference>
<evidence type="ECO:0000256" key="8">
    <source>
        <dbReference type="ARBA" id="ARBA00023134"/>
    </source>
</evidence>
<dbReference type="SUPFAM" id="SSF53822">
    <property type="entry name" value="Periplasmic binding protein-like I"/>
    <property type="match status" value="1"/>
</dbReference>
<dbReference type="GO" id="GO:0001653">
    <property type="term" value="F:peptide receptor activity"/>
    <property type="evidence" value="ECO:0007669"/>
    <property type="project" value="TreeGrafter"/>
</dbReference>
<evidence type="ECO:0000256" key="5">
    <source>
        <dbReference type="ARBA" id="ARBA00022729"/>
    </source>
</evidence>
<dbReference type="FunFam" id="3.30.70.1230:FF:000004">
    <property type="entry name" value="Guanylate cyclase"/>
    <property type="match status" value="1"/>
</dbReference>
<dbReference type="SUPFAM" id="SSF56112">
    <property type="entry name" value="Protein kinase-like (PK-like)"/>
    <property type="match status" value="1"/>
</dbReference>
<evidence type="ECO:0000313" key="21">
    <source>
        <dbReference type="EMBL" id="CAG9759818.1"/>
    </source>
</evidence>
<keyword evidence="5 18" id="KW-0732">Signal</keyword>
<organism evidence="21 22">
    <name type="scientific">Ceutorhynchus assimilis</name>
    <name type="common">cabbage seed weevil</name>
    <dbReference type="NCBI Taxonomy" id="467358"/>
    <lineage>
        <taxon>Eukaryota</taxon>
        <taxon>Metazoa</taxon>
        <taxon>Ecdysozoa</taxon>
        <taxon>Arthropoda</taxon>
        <taxon>Hexapoda</taxon>
        <taxon>Insecta</taxon>
        <taxon>Pterygota</taxon>
        <taxon>Neoptera</taxon>
        <taxon>Endopterygota</taxon>
        <taxon>Coleoptera</taxon>
        <taxon>Polyphaga</taxon>
        <taxon>Cucujiformia</taxon>
        <taxon>Curculionidae</taxon>
        <taxon>Ceutorhynchinae</taxon>
        <taxon>Ceutorhynchus</taxon>
    </lineage>
</organism>
<keyword evidence="11" id="KW-0325">Glycoprotein</keyword>
<name>A0A9N9QIB5_9CUCU</name>
<evidence type="ECO:0000259" key="20">
    <source>
        <dbReference type="PROSITE" id="PS50125"/>
    </source>
</evidence>
<evidence type="ECO:0000256" key="17">
    <source>
        <dbReference type="SAM" id="Phobius"/>
    </source>
</evidence>
<evidence type="ECO:0000256" key="15">
    <source>
        <dbReference type="RuleBase" id="RU003431"/>
    </source>
</evidence>
<dbReference type="Proteomes" id="UP001152799">
    <property type="component" value="Chromosome 1"/>
</dbReference>
<dbReference type="AlphaFoldDB" id="A0A9N9QIB5"/>
<comment type="similarity">
    <text evidence="14">Belongs to the adenylyl cyclase class-4/guanylyl cyclase family.</text>
</comment>
<dbReference type="InterPro" id="IPR011009">
    <property type="entry name" value="Kinase-like_dom_sf"/>
</dbReference>
<dbReference type="GO" id="GO:0007168">
    <property type="term" value="P:receptor guanylyl cyclase signaling pathway"/>
    <property type="evidence" value="ECO:0007669"/>
    <property type="project" value="TreeGrafter"/>
</dbReference>
<keyword evidence="7 17" id="KW-1133">Transmembrane helix</keyword>
<evidence type="ECO:0000259" key="19">
    <source>
        <dbReference type="PROSITE" id="PS50011"/>
    </source>
</evidence>
<keyword evidence="10" id="KW-0675">Receptor</keyword>
<keyword evidence="9 17" id="KW-0472">Membrane</keyword>
<dbReference type="GO" id="GO:0004383">
    <property type="term" value="F:guanylate cyclase activity"/>
    <property type="evidence" value="ECO:0007669"/>
    <property type="project" value="UniProtKB-EC"/>
</dbReference>
<dbReference type="GO" id="GO:0005525">
    <property type="term" value="F:GTP binding"/>
    <property type="evidence" value="ECO:0007669"/>
    <property type="project" value="UniProtKB-KW"/>
</dbReference>
<dbReference type="CDD" id="cd07302">
    <property type="entry name" value="CHD"/>
    <property type="match status" value="1"/>
</dbReference>
<keyword evidence="13 15" id="KW-0141">cGMP biosynthesis</keyword>
<dbReference type="PANTHER" id="PTHR11920:SF494">
    <property type="entry name" value="ATRIAL NATRIURETIC PEPTIDE RECEPTOR 2"/>
    <property type="match status" value="1"/>
</dbReference>
<comment type="catalytic activity">
    <reaction evidence="1 15">
        <text>GTP = 3',5'-cyclic GMP + diphosphate</text>
        <dbReference type="Rhea" id="RHEA:13665"/>
        <dbReference type="ChEBI" id="CHEBI:33019"/>
        <dbReference type="ChEBI" id="CHEBI:37565"/>
        <dbReference type="ChEBI" id="CHEBI:57746"/>
        <dbReference type="EC" id="4.6.1.2"/>
    </reaction>
</comment>